<feature type="transmembrane region" description="Helical" evidence="6">
    <location>
        <begin position="94"/>
        <end position="116"/>
    </location>
</feature>
<evidence type="ECO:0000256" key="5">
    <source>
        <dbReference type="ARBA" id="ARBA00023136"/>
    </source>
</evidence>
<feature type="transmembrane region" description="Helical" evidence="6">
    <location>
        <begin position="271"/>
        <end position="289"/>
    </location>
</feature>
<keyword evidence="4 6" id="KW-1133">Transmembrane helix</keyword>
<comment type="caution">
    <text evidence="7">The sequence shown here is derived from an EMBL/GenBank/DDBJ whole genome shotgun (WGS) entry which is preliminary data.</text>
</comment>
<name>A0A366HJ70_9BURK</name>
<feature type="transmembrane region" description="Helical" evidence="6">
    <location>
        <begin position="72"/>
        <end position="88"/>
    </location>
</feature>
<reference evidence="7 8" key="1">
    <citation type="submission" date="2018-06" db="EMBL/GenBank/DDBJ databases">
        <title>Genomic Encyclopedia of Type Strains, Phase IV (KMG-IV): sequencing the most valuable type-strain genomes for metagenomic binning, comparative biology and taxonomic classification.</title>
        <authorList>
            <person name="Goeker M."/>
        </authorList>
    </citation>
    <scope>NUCLEOTIDE SEQUENCE [LARGE SCALE GENOMIC DNA]</scope>
    <source>
        <strain evidence="7 8">DSM 25520</strain>
    </source>
</reference>
<organism evidence="7 8">
    <name type="scientific">Eoetvoesiella caeni</name>
    <dbReference type="NCBI Taxonomy" id="645616"/>
    <lineage>
        <taxon>Bacteria</taxon>
        <taxon>Pseudomonadati</taxon>
        <taxon>Pseudomonadota</taxon>
        <taxon>Betaproteobacteria</taxon>
        <taxon>Burkholderiales</taxon>
        <taxon>Alcaligenaceae</taxon>
        <taxon>Eoetvoesiella</taxon>
    </lineage>
</organism>
<gene>
    <name evidence="7" type="ORF">DFR37_102433</name>
</gene>
<dbReference type="EMBL" id="QNRQ01000002">
    <property type="protein sequence ID" value="RBP42047.1"/>
    <property type="molecule type" value="Genomic_DNA"/>
</dbReference>
<sequence>MNKLSGTGLVIASFRRQRYTWVDVLLVVAAVLTFFFAEGYLALAALVVVMAVFALSLDLAQGYGGVESLGHAAFFGVGAYTAALYALHVSTEPISGLLLAAVIAGVVGLVTGFAVLRTHGLTQLMLTLAMATLLLELANVAKSLTNGDDGLAGYDISPVFGLFDFDIYGHTAFVYVCVVLALVYALLKKLVNSSIGLTAQGIRENPVRMRMLGVPVERRLWVLYTISAAIAGVAGGLSAQINRIVGLDALSFTLSANVVVMLALGGTGRLYGAFFGAIIFVVLSDRAAAIDPTNWLAVLGVVLILIVRFAPDGVAGWLAKFSEKRGAK</sequence>
<dbReference type="GO" id="GO:0015658">
    <property type="term" value="F:branched-chain amino acid transmembrane transporter activity"/>
    <property type="evidence" value="ECO:0007669"/>
    <property type="project" value="InterPro"/>
</dbReference>
<evidence type="ECO:0000256" key="6">
    <source>
        <dbReference type="SAM" id="Phobius"/>
    </source>
</evidence>
<dbReference type="Proteomes" id="UP000253628">
    <property type="component" value="Unassembled WGS sequence"/>
</dbReference>
<evidence type="ECO:0000256" key="2">
    <source>
        <dbReference type="ARBA" id="ARBA00022475"/>
    </source>
</evidence>
<proteinExistence type="predicted"/>
<evidence type="ECO:0000256" key="1">
    <source>
        <dbReference type="ARBA" id="ARBA00004651"/>
    </source>
</evidence>
<dbReference type="PANTHER" id="PTHR30482">
    <property type="entry name" value="HIGH-AFFINITY BRANCHED-CHAIN AMINO ACID TRANSPORT SYSTEM PERMEASE"/>
    <property type="match status" value="1"/>
</dbReference>
<dbReference type="AlphaFoldDB" id="A0A366HJ70"/>
<dbReference type="GO" id="GO:0005886">
    <property type="term" value="C:plasma membrane"/>
    <property type="evidence" value="ECO:0007669"/>
    <property type="project" value="UniProtKB-SubCell"/>
</dbReference>
<dbReference type="RefSeq" id="WP_113932264.1">
    <property type="nucleotide sequence ID" value="NZ_JACCEU010000002.1"/>
</dbReference>
<keyword evidence="5 6" id="KW-0472">Membrane</keyword>
<evidence type="ECO:0000256" key="3">
    <source>
        <dbReference type="ARBA" id="ARBA00022692"/>
    </source>
</evidence>
<feature type="transmembrane region" description="Helical" evidence="6">
    <location>
        <begin position="43"/>
        <end position="60"/>
    </location>
</feature>
<dbReference type="CDD" id="cd06581">
    <property type="entry name" value="TM_PBP1_LivM_like"/>
    <property type="match status" value="1"/>
</dbReference>
<keyword evidence="3 6" id="KW-0812">Transmembrane</keyword>
<feature type="transmembrane region" description="Helical" evidence="6">
    <location>
        <begin position="295"/>
        <end position="319"/>
    </location>
</feature>
<keyword evidence="8" id="KW-1185">Reference proteome</keyword>
<dbReference type="InterPro" id="IPR043428">
    <property type="entry name" value="LivM-like"/>
</dbReference>
<dbReference type="InterPro" id="IPR001851">
    <property type="entry name" value="ABC_transp_permease"/>
</dbReference>
<evidence type="ECO:0000313" key="7">
    <source>
        <dbReference type="EMBL" id="RBP42047.1"/>
    </source>
</evidence>
<dbReference type="PANTHER" id="PTHR30482:SF17">
    <property type="entry name" value="ABC TRANSPORTER ATP-BINDING PROTEIN"/>
    <property type="match status" value="1"/>
</dbReference>
<evidence type="ECO:0000256" key="4">
    <source>
        <dbReference type="ARBA" id="ARBA00022989"/>
    </source>
</evidence>
<feature type="transmembrane region" description="Helical" evidence="6">
    <location>
        <begin position="220"/>
        <end position="238"/>
    </location>
</feature>
<comment type="subcellular location">
    <subcellularLocation>
        <location evidence="1">Cell membrane</location>
        <topology evidence="1">Multi-pass membrane protein</topology>
    </subcellularLocation>
</comment>
<feature type="transmembrane region" description="Helical" evidence="6">
    <location>
        <begin position="167"/>
        <end position="187"/>
    </location>
</feature>
<keyword evidence="2" id="KW-1003">Cell membrane</keyword>
<accession>A0A366HJ70</accession>
<dbReference type="Pfam" id="PF02653">
    <property type="entry name" value="BPD_transp_2"/>
    <property type="match status" value="1"/>
</dbReference>
<evidence type="ECO:0000313" key="8">
    <source>
        <dbReference type="Proteomes" id="UP000253628"/>
    </source>
</evidence>
<protein>
    <submittedName>
        <fullName evidence="7">Branched-chain amino acid transport system permease protein</fullName>
    </submittedName>
</protein>
<dbReference type="OrthoDB" id="9814461at2"/>